<evidence type="ECO:0000313" key="2">
    <source>
        <dbReference type="Proteomes" id="UP000000238"/>
    </source>
</evidence>
<dbReference type="HOGENOM" id="CLU_3374057_0_0_6"/>
<gene>
    <name evidence="1" type="ordered locus">HCH_06580</name>
</gene>
<proteinExistence type="predicted"/>
<name>Q2S807_HAHCH</name>
<reference evidence="1 2" key="1">
    <citation type="journal article" date="2005" name="Nucleic Acids Res.">
        <title>Genomic blueprint of Hahella chejuensis, a marine microbe producing an algicidal agent.</title>
        <authorList>
            <person name="Jeong H."/>
            <person name="Yim J.H."/>
            <person name="Lee C."/>
            <person name="Choi S.-H."/>
            <person name="Park Y.K."/>
            <person name="Yoon S.H."/>
            <person name="Hur C.-G."/>
            <person name="Kang H.-Y."/>
            <person name="Kim D."/>
            <person name="Lee H.H."/>
            <person name="Park K.H."/>
            <person name="Park S.-H."/>
            <person name="Park H.-S."/>
            <person name="Lee H.K."/>
            <person name="Oh T.K."/>
            <person name="Kim J.F."/>
        </authorList>
    </citation>
    <scope>NUCLEOTIDE SEQUENCE [LARGE SCALE GENOMIC DNA]</scope>
    <source>
        <strain evidence="1 2">KCTC 2396</strain>
    </source>
</reference>
<dbReference type="EMBL" id="CP000155">
    <property type="protein sequence ID" value="ABC33217.1"/>
    <property type="molecule type" value="Genomic_DNA"/>
</dbReference>
<dbReference type="Proteomes" id="UP000000238">
    <property type="component" value="Chromosome"/>
</dbReference>
<accession>Q2S807</accession>
<dbReference type="AlphaFoldDB" id="Q2S807"/>
<protein>
    <submittedName>
        <fullName evidence="1">Uncharacterized protein</fullName>
    </submittedName>
</protein>
<sequence length="34" mass="3976">MVYPDDEGVETVYVEDKIIKVIKSTREIIDILNH</sequence>
<dbReference type="KEGG" id="hch:HCH_06580"/>
<keyword evidence="2" id="KW-1185">Reference proteome</keyword>
<organism evidence="1 2">
    <name type="scientific">Hahella chejuensis (strain KCTC 2396)</name>
    <dbReference type="NCBI Taxonomy" id="349521"/>
    <lineage>
        <taxon>Bacteria</taxon>
        <taxon>Pseudomonadati</taxon>
        <taxon>Pseudomonadota</taxon>
        <taxon>Gammaproteobacteria</taxon>
        <taxon>Oceanospirillales</taxon>
        <taxon>Hahellaceae</taxon>
        <taxon>Hahella</taxon>
    </lineage>
</organism>
<evidence type="ECO:0000313" key="1">
    <source>
        <dbReference type="EMBL" id="ABC33217.1"/>
    </source>
</evidence>